<evidence type="ECO:0000256" key="1">
    <source>
        <dbReference type="SAM" id="MobiDB-lite"/>
    </source>
</evidence>
<dbReference type="Proteomes" id="UP001163046">
    <property type="component" value="Unassembled WGS sequence"/>
</dbReference>
<reference evidence="2" key="1">
    <citation type="submission" date="2023-01" db="EMBL/GenBank/DDBJ databases">
        <title>Genome assembly of the deep-sea coral Lophelia pertusa.</title>
        <authorList>
            <person name="Herrera S."/>
            <person name="Cordes E."/>
        </authorList>
    </citation>
    <scope>NUCLEOTIDE SEQUENCE</scope>
    <source>
        <strain evidence="2">USNM1676648</strain>
        <tissue evidence="2">Polyp</tissue>
    </source>
</reference>
<feature type="compositionally biased region" description="Polar residues" evidence="1">
    <location>
        <begin position="8"/>
        <end position="37"/>
    </location>
</feature>
<protein>
    <submittedName>
        <fullName evidence="2">Uncharacterized protein</fullName>
    </submittedName>
</protein>
<comment type="caution">
    <text evidence="2">The sequence shown here is derived from an EMBL/GenBank/DDBJ whole genome shotgun (WGS) entry which is preliminary data.</text>
</comment>
<sequence>MQLKPRSSLENFSTEISTRSSLATISLGSVQTLSLPKSETEDGEKTAGDQQESSPSSKRHPALSPGEAAQGCSSPLRQMIGGRQSRVQQLFRTGLFAPRAPTPRPSEATVILVKPYQGSSANIPEETESERVCIHGIPLAGANGDPHVVNCARCERSTSRGGRVLAGMIAFRRAQSKMRKAKRLLNKQRLTEEQENRKKTTEEYDNALRQFAERHQTGD</sequence>
<accession>A0A9W9YBT2</accession>
<organism evidence="2 3">
    <name type="scientific">Desmophyllum pertusum</name>
    <dbReference type="NCBI Taxonomy" id="174260"/>
    <lineage>
        <taxon>Eukaryota</taxon>
        <taxon>Metazoa</taxon>
        <taxon>Cnidaria</taxon>
        <taxon>Anthozoa</taxon>
        <taxon>Hexacorallia</taxon>
        <taxon>Scleractinia</taxon>
        <taxon>Caryophylliina</taxon>
        <taxon>Caryophylliidae</taxon>
        <taxon>Desmophyllum</taxon>
    </lineage>
</organism>
<feature type="compositionally biased region" description="Basic and acidic residues" evidence="1">
    <location>
        <begin position="38"/>
        <end position="47"/>
    </location>
</feature>
<keyword evidence="3" id="KW-1185">Reference proteome</keyword>
<dbReference type="AlphaFoldDB" id="A0A9W9YBT2"/>
<dbReference type="EMBL" id="MU827787">
    <property type="protein sequence ID" value="KAJ7333044.1"/>
    <property type="molecule type" value="Genomic_DNA"/>
</dbReference>
<evidence type="ECO:0000313" key="3">
    <source>
        <dbReference type="Proteomes" id="UP001163046"/>
    </source>
</evidence>
<name>A0A9W9YBT2_9CNID</name>
<gene>
    <name evidence="2" type="ORF">OS493_018213</name>
</gene>
<proteinExistence type="predicted"/>
<feature type="region of interest" description="Disordered" evidence="1">
    <location>
        <begin position="1"/>
        <end position="74"/>
    </location>
</feature>
<dbReference type="OrthoDB" id="10386780at2759"/>
<evidence type="ECO:0000313" key="2">
    <source>
        <dbReference type="EMBL" id="KAJ7333044.1"/>
    </source>
</evidence>